<evidence type="ECO:0000256" key="3">
    <source>
        <dbReference type="ARBA" id="ARBA00023027"/>
    </source>
</evidence>
<dbReference type="PROSITE" id="PS00671">
    <property type="entry name" value="D_2_HYDROXYACID_DH_3"/>
    <property type="match status" value="1"/>
</dbReference>
<dbReference type="AlphaFoldDB" id="A0A3P1BFX7"/>
<gene>
    <name evidence="7" type="ORF">EHT25_25530</name>
</gene>
<dbReference type="Proteomes" id="UP000271925">
    <property type="component" value="Unassembled WGS sequence"/>
</dbReference>
<name>A0A3P1BFX7_9BACT</name>
<dbReference type="PANTHER" id="PTHR43026:SF1">
    <property type="entry name" value="2-HYDROXYACID DEHYDROGENASE HOMOLOG 1-RELATED"/>
    <property type="match status" value="1"/>
</dbReference>
<dbReference type="InterPro" id="IPR058205">
    <property type="entry name" value="D-LDH-like"/>
</dbReference>
<comment type="similarity">
    <text evidence="1 4">Belongs to the D-isomer specific 2-hydroxyacid dehydrogenase family.</text>
</comment>
<dbReference type="InterPro" id="IPR006140">
    <property type="entry name" value="D-isomer_DH_NAD-bd"/>
</dbReference>
<dbReference type="RefSeq" id="WP_124878021.1">
    <property type="nucleotide sequence ID" value="NZ_RQJO01000011.1"/>
</dbReference>
<dbReference type="OrthoDB" id="1522997at2"/>
<keyword evidence="8" id="KW-1185">Reference proteome</keyword>
<evidence type="ECO:0000259" key="6">
    <source>
        <dbReference type="Pfam" id="PF02826"/>
    </source>
</evidence>
<sequence length="326" mass="36286">MKIAFFSTASYDRPGFIRYQNHHQITFIEEPLSENTVGKAIGHQAVCAFAHDDLSEPVLRLLKMRGITVIAMRCVGLDNVDRRVAEELDLEIIRIPGYSPFSVAEHAVALLMSLVRHLPQAHERVTTGNFTLDGLIGNDLHGKTIGVIGTGHIGHAFLQIMKGFGCQMLANDLKPHPALINEGIKYVWLPELLAESDVVSLHCPLTSRTTRLIDSQALSIMKPTAILVNTSRGKIVDTKAVLDALDQRQLAGYAADVYDRESAWFHRDWSTQPIEDDDLNRLRSHPRALLTAHQGFLTQETLEQIASTLLLQLAFYENSQLPARVA</sequence>
<dbReference type="CDD" id="cd12183">
    <property type="entry name" value="LDH_like_2"/>
    <property type="match status" value="1"/>
</dbReference>
<dbReference type="SUPFAM" id="SSF52283">
    <property type="entry name" value="Formate/glycerate dehydrogenase catalytic domain-like"/>
    <property type="match status" value="1"/>
</dbReference>
<dbReference type="PANTHER" id="PTHR43026">
    <property type="entry name" value="2-HYDROXYACID DEHYDROGENASE HOMOLOG 1-RELATED"/>
    <property type="match status" value="1"/>
</dbReference>
<dbReference type="InterPro" id="IPR036291">
    <property type="entry name" value="NAD(P)-bd_dom_sf"/>
</dbReference>
<dbReference type="InterPro" id="IPR006139">
    <property type="entry name" value="D-isomer_2_OHA_DH_cat_dom"/>
</dbReference>
<organism evidence="7 8">
    <name type="scientific">Larkinella rosea</name>
    <dbReference type="NCBI Taxonomy" id="2025312"/>
    <lineage>
        <taxon>Bacteria</taxon>
        <taxon>Pseudomonadati</taxon>
        <taxon>Bacteroidota</taxon>
        <taxon>Cytophagia</taxon>
        <taxon>Cytophagales</taxon>
        <taxon>Spirosomataceae</taxon>
        <taxon>Larkinella</taxon>
    </lineage>
</organism>
<protein>
    <submittedName>
        <fullName evidence="7">2-hydroxyacid dehydrogenase</fullName>
    </submittedName>
</protein>
<dbReference type="Gene3D" id="3.40.50.720">
    <property type="entry name" value="NAD(P)-binding Rossmann-like Domain"/>
    <property type="match status" value="2"/>
</dbReference>
<evidence type="ECO:0000256" key="4">
    <source>
        <dbReference type="RuleBase" id="RU003719"/>
    </source>
</evidence>
<evidence type="ECO:0000256" key="2">
    <source>
        <dbReference type="ARBA" id="ARBA00023002"/>
    </source>
</evidence>
<comment type="caution">
    <text evidence="7">The sequence shown here is derived from an EMBL/GenBank/DDBJ whole genome shotgun (WGS) entry which is preliminary data.</text>
</comment>
<dbReference type="InterPro" id="IPR029753">
    <property type="entry name" value="D-isomer_DH_CS"/>
</dbReference>
<evidence type="ECO:0000313" key="8">
    <source>
        <dbReference type="Proteomes" id="UP000271925"/>
    </source>
</evidence>
<dbReference type="Pfam" id="PF00389">
    <property type="entry name" value="2-Hacid_dh"/>
    <property type="match status" value="1"/>
</dbReference>
<dbReference type="PROSITE" id="PS00670">
    <property type="entry name" value="D_2_HYDROXYACID_DH_2"/>
    <property type="match status" value="1"/>
</dbReference>
<reference evidence="7 8" key="1">
    <citation type="submission" date="2018-11" db="EMBL/GenBank/DDBJ databases">
        <authorList>
            <person name="Zhou Z."/>
            <person name="Wang G."/>
        </authorList>
    </citation>
    <scope>NUCLEOTIDE SEQUENCE [LARGE SCALE GENOMIC DNA]</scope>
    <source>
        <strain evidence="7 8">KCTC52004</strain>
    </source>
</reference>
<dbReference type="EMBL" id="RQJO01000011">
    <property type="protein sequence ID" value="RRA99988.1"/>
    <property type="molecule type" value="Genomic_DNA"/>
</dbReference>
<evidence type="ECO:0000256" key="1">
    <source>
        <dbReference type="ARBA" id="ARBA00005854"/>
    </source>
</evidence>
<feature type="domain" description="D-isomer specific 2-hydroxyacid dehydrogenase catalytic" evidence="5">
    <location>
        <begin position="18"/>
        <end position="318"/>
    </location>
</feature>
<dbReference type="GO" id="GO:0016616">
    <property type="term" value="F:oxidoreductase activity, acting on the CH-OH group of donors, NAD or NADP as acceptor"/>
    <property type="evidence" value="ECO:0007669"/>
    <property type="project" value="InterPro"/>
</dbReference>
<dbReference type="GO" id="GO:0051287">
    <property type="term" value="F:NAD binding"/>
    <property type="evidence" value="ECO:0007669"/>
    <property type="project" value="InterPro"/>
</dbReference>
<dbReference type="SUPFAM" id="SSF51735">
    <property type="entry name" value="NAD(P)-binding Rossmann-fold domains"/>
    <property type="match status" value="1"/>
</dbReference>
<keyword evidence="3" id="KW-0520">NAD</keyword>
<feature type="domain" description="D-isomer specific 2-hydroxyacid dehydrogenase NAD-binding" evidence="6">
    <location>
        <begin position="108"/>
        <end position="295"/>
    </location>
</feature>
<accession>A0A3P1BFX7</accession>
<evidence type="ECO:0000313" key="7">
    <source>
        <dbReference type="EMBL" id="RRA99988.1"/>
    </source>
</evidence>
<proteinExistence type="inferred from homology"/>
<evidence type="ECO:0000259" key="5">
    <source>
        <dbReference type="Pfam" id="PF00389"/>
    </source>
</evidence>
<dbReference type="Pfam" id="PF02826">
    <property type="entry name" value="2-Hacid_dh_C"/>
    <property type="match status" value="1"/>
</dbReference>
<keyword evidence="2 4" id="KW-0560">Oxidoreductase</keyword>